<dbReference type="SUPFAM" id="SSF48371">
    <property type="entry name" value="ARM repeat"/>
    <property type="match status" value="1"/>
</dbReference>
<dbReference type="Proteomes" id="UP001470230">
    <property type="component" value="Unassembled WGS sequence"/>
</dbReference>
<organism evidence="1 2">
    <name type="scientific">Tritrichomonas musculus</name>
    <dbReference type="NCBI Taxonomy" id="1915356"/>
    <lineage>
        <taxon>Eukaryota</taxon>
        <taxon>Metamonada</taxon>
        <taxon>Parabasalia</taxon>
        <taxon>Tritrichomonadida</taxon>
        <taxon>Tritrichomonadidae</taxon>
        <taxon>Tritrichomonas</taxon>
    </lineage>
</organism>
<dbReference type="InterPro" id="IPR011989">
    <property type="entry name" value="ARM-like"/>
</dbReference>
<gene>
    <name evidence="1" type="ORF">M9Y10_009682</name>
</gene>
<accession>A0ABR2IQ76</accession>
<sequence length="443" mass="50097">MNNYQAPTSMINIQESDALKTNDRFQVECEVNKSDKNIKTQDAATIQKIDFLFTQIKQANVDTEALVMDIYSLSLANVYKTSIIRYFDHNFPFLPFLNIILSPPSPECQSYAFICLGSACHAESFPFEKFANENALTFFCQALCSEDPIIVDSSLQLLSEITKKSIESRNFLLQNSIIPKLKSMKLTFSVAELLESLCSLFPPPPPEFIPDITQFIEVLIDGSETSIFELGLSSLLSLLTNHAEGVYADQFQTYLVPIFLSETTSLVPLALKILMLVHNPQPDFAITLLKILAGTDFPNLSNNPTVLFLIAQSFAHFQPIWRPIIQDQPFVLLKDKIGNSRFKVDIEIVQTMILYYDQSHLDDLVFFNTLVRFSDTIEIGCKCMEQILLMIQSGPRQDIFEKMLDKLEQSTDTFVTLSNGEDEDMAIRAESILNEIEKAKAIV</sequence>
<protein>
    <submittedName>
        <fullName evidence="1">Uncharacterized protein</fullName>
    </submittedName>
</protein>
<evidence type="ECO:0000313" key="2">
    <source>
        <dbReference type="Proteomes" id="UP001470230"/>
    </source>
</evidence>
<keyword evidence="2" id="KW-1185">Reference proteome</keyword>
<evidence type="ECO:0000313" key="1">
    <source>
        <dbReference type="EMBL" id="KAK8866715.1"/>
    </source>
</evidence>
<dbReference type="InterPro" id="IPR016024">
    <property type="entry name" value="ARM-type_fold"/>
</dbReference>
<dbReference type="EMBL" id="JAPFFF010000015">
    <property type="protein sequence ID" value="KAK8866715.1"/>
    <property type="molecule type" value="Genomic_DNA"/>
</dbReference>
<name>A0ABR2IQ76_9EUKA</name>
<reference evidence="1 2" key="1">
    <citation type="submission" date="2024-04" db="EMBL/GenBank/DDBJ databases">
        <title>Tritrichomonas musculus Genome.</title>
        <authorList>
            <person name="Alves-Ferreira E."/>
            <person name="Grigg M."/>
            <person name="Lorenzi H."/>
            <person name="Galac M."/>
        </authorList>
    </citation>
    <scope>NUCLEOTIDE SEQUENCE [LARGE SCALE GENOMIC DNA]</scope>
    <source>
        <strain evidence="1 2">EAF2021</strain>
    </source>
</reference>
<dbReference type="Gene3D" id="1.25.10.10">
    <property type="entry name" value="Leucine-rich Repeat Variant"/>
    <property type="match status" value="1"/>
</dbReference>
<comment type="caution">
    <text evidence="1">The sequence shown here is derived from an EMBL/GenBank/DDBJ whole genome shotgun (WGS) entry which is preliminary data.</text>
</comment>
<proteinExistence type="predicted"/>